<dbReference type="AlphaFoldDB" id="A0A2I0ISU4"/>
<dbReference type="InterPro" id="IPR040256">
    <property type="entry name" value="At4g02000-like"/>
</dbReference>
<feature type="compositionally biased region" description="Pro residues" evidence="2">
    <location>
        <begin position="297"/>
        <end position="314"/>
    </location>
</feature>
<keyword evidence="1" id="KW-0862">Zinc</keyword>
<sequence length="576" mass="64200">MAFTKLSKSDSIPLYPPATPVTLTAHLALIPPLTPQDTPPPSIKITMDPTDLNINLAEMFNAHMSMAPTAEVLDLPANDEEAPDPVPLTLLVKPFGFRIPPPKLIIPRLIQIWAAKKGVSIIPDDRDKEILVCLFRDQRDLIAVEKGGAYHVQGAHMMLKRWDRALPFEEIKFNTVSFWIQLRGIPPELLSHQNITQLAKQAGSVVQVDWKNKGSVPKWFVTPRALVKVPTTKPMCPGYLIARGNNSASWVYFKYEKLATFCYDCGTLGHEQGNCSSYQPIIPDKYGPWLRHDPKNDLPPPQVSAVPDSPPPNTPSGVTETEPNCSPHTPYLSPKPLTHRGDTAPKKPKFKIIFNIPDNLAALAPDFDVQSDTEDGAIAQTPSQSPLPSVYDGEQRNPSELCPRSLLEGEAQKDGPEEEAQGSPSQLGRAWDFTDQQSSPMDSLYLGITSSQAHDYSPKGPIYPAHYSPDFSSPSANAFFYNPLARKRKIEFPTIEPVKRAAPYTAPPIEWQYPHGSSPICSITLRRWKMVTPPMTSKWLRRRAQACPQLIHEYPRLELSRNGKRPDSSRFETPPK</sequence>
<reference evidence="4 5" key="1">
    <citation type="submission" date="2017-11" db="EMBL/GenBank/DDBJ databases">
        <title>De-novo sequencing of pomegranate (Punica granatum L.) genome.</title>
        <authorList>
            <person name="Akparov Z."/>
            <person name="Amiraslanov A."/>
            <person name="Hajiyeva S."/>
            <person name="Abbasov M."/>
            <person name="Kaur K."/>
            <person name="Hamwieh A."/>
            <person name="Solovyev V."/>
            <person name="Salamov A."/>
            <person name="Braich B."/>
            <person name="Kosarev P."/>
            <person name="Mahmoud A."/>
            <person name="Hajiyev E."/>
            <person name="Babayeva S."/>
            <person name="Izzatullayeva V."/>
            <person name="Mammadov A."/>
            <person name="Mammadov A."/>
            <person name="Sharifova S."/>
            <person name="Ojaghi J."/>
            <person name="Eynullazada K."/>
            <person name="Bayramov B."/>
            <person name="Abdulazimova A."/>
            <person name="Shahmuradov I."/>
        </authorList>
    </citation>
    <scope>NUCLEOTIDE SEQUENCE [LARGE SCALE GENOMIC DNA]</scope>
    <source>
        <strain evidence="5">cv. AG2017</strain>
        <tissue evidence="4">Leaf</tissue>
    </source>
</reference>
<dbReference type="GO" id="GO:0008270">
    <property type="term" value="F:zinc ion binding"/>
    <property type="evidence" value="ECO:0007669"/>
    <property type="project" value="UniProtKB-KW"/>
</dbReference>
<dbReference type="PANTHER" id="PTHR31286">
    <property type="entry name" value="GLYCINE-RICH CELL WALL STRUCTURAL PROTEIN 1.8-LIKE"/>
    <property type="match status" value="1"/>
</dbReference>
<evidence type="ECO:0000259" key="3">
    <source>
        <dbReference type="PROSITE" id="PS50158"/>
    </source>
</evidence>
<accession>A0A2I0ISU4</accession>
<feature type="region of interest" description="Disordered" evidence="2">
    <location>
        <begin position="377"/>
        <end position="431"/>
    </location>
</feature>
<name>A0A2I0ISU4_PUNGR</name>
<dbReference type="PROSITE" id="PS50158">
    <property type="entry name" value="ZF_CCHC"/>
    <property type="match status" value="1"/>
</dbReference>
<keyword evidence="1" id="KW-0479">Metal-binding</keyword>
<evidence type="ECO:0000313" key="5">
    <source>
        <dbReference type="Proteomes" id="UP000233551"/>
    </source>
</evidence>
<feature type="compositionally biased region" description="Polar residues" evidence="2">
    <location>
        <begin position="315"/>
        <end position="327"/>
    </location>
</feature>
<evidence type="ECO:0000256" key="2">
    <source>
        <dbReference type="SAM" id="MobiDB-lite"/>
    </source>
</evidence>
<feature type="domain" description="CCHC-type" evidence="3">
    <location>
        <begin position="262"/>
        <end position="275"/>
    </location>
</feature>
<dbReference type="EMBL" id="PGOL01002559">
    <property type="protein sequence ID" value="PKI47069.1"/>
    <property type="molecule type" value="Genomic_DNA"/>
</dbReference>
<dbReference type="Pfam" id="PF14392">
    <property type="entry name" value="zf-CCHC_4"/>
    <property type="match status" value="1"/>
</dbReference>
<comment type="caution">
    <text evidence="4">The sequence shown here is derived from an EMBL/GenBank/DDBJ whole genome shotgun (WGS) entry which is preliminary data.</text>
</comment>
<dbReference type="STRING" id="22663.A0A2I0ISU4"/>
<dbReference type="InterPro" id="IPR001878">
    <property type="entry name" value="Znf_CCHC"/>
</dbReference>
<proteinExistence type="predicted"/>
<dbReference type="GO" id="GO:0003676">
    <property type="term" value="F:nucleic acid binding"/>
    <property type="evidence" value="ECO:0007669"/>
    <property type="project" value="InterPro"/>
</dbReference>
<protein>
    <recommendedName>
        <fullName evidence="3">CCHC-type domain-containing protein</fullName>
    </recommendedName>
</protein>
<feature type="region of interest" description="Disordered" evidence="2">
    <location>
        <begin position="289"/>
        <end position="344"/>
    </location>
</feature>
<evidence type="ECO:0000256" key="1">
    <source>
        <dbReference type="PROSITE-ProRule" id="PRU00047"/>
    </source>
</evidence>
<dbReference type="InterPro" id="IPR025836">
    <property type="entry name" value="Zn_knuckle_CX2CX4HX4C"/>
</dbReference>
<keyword evidence="5" id="KW-1185">Reference proteome</keyword>
<organism evidence="4 5">
    <name type="scientific">Punica granatum</name>
    <name type="common">Pomegranate</name>
    <dbReference type="NCBI Taxonomy" id="22663"/>
    <lineage>
        <taxon>Eukaryota</taxon>
        <taxon>Viridiplantae</taxon>
        <taxon>Streptophyta</taxon>
        <taxon>Embryophyta</taxon>
        <taxon>Tracheophyta</taxon>
        <taxon>Spermatophyta</taxon>
        <taxon>Magnoliopsida</taxon>
        <taxon>eudicotyledons</taxon>
        <taxon>Gunneridae</taxon>
        <taxon>Pentapetalae</taxon>
        <taxon>rosids</taxon>
        <taxon>malvids</taxon>
        <taxon>Myrtales</taxon>
        <taxon>Lythraceae</taxon>
        <taxon>Punica</taxon>
    </lineage>
</organism>
<evidence type="ECO:0000313" key="4">
    <source>
        <dbReference type="EMBL" id="PKI47069.1"/>
    </source>
</evidence>
<keyword evidence="1" id="KW-0863">Zinc-finger</keyword>
<gene>
    <name evidence="4" type="ORF">CRG98_032545</name>
</gene>
<dbReference type="PANTHER" id="PTHR31286:SF167">
    <property type="entry name" value="OS09G0268800 PROTEIN"/>
    <property type="match status" value="1"/>
</dbReference>
<dbReference type="Proteomes" id="UP000233551">
    <property type="component" value="Unassembled WGS sequence"/>
</dbReference>